<dbReference type="GO" id="GO:0005886">
    <property type="term" value="C:plasma membrane"/>
    <property type="evidence" value="ECO:0007669"/>
    <property type="project" value="UniProtKB-SubCell"/>
</dbReference>
<comment type="similarity">
    <text evidence="3">Belongs to the gasdermin family.</text>
</comment>
<keyword evidence="10" id="KW-0564">Palmitate</keyword>
<dbReference type="STRING" id="33528.ENSGAFP00000008684"/>
<evidence type="ECO:0000256" key="1">
    <source>
        <dbReference type="ARBA" id="ARBA00004496"/>
    </source>
</evidence>
<name>A0A315WFS7_GAMAF</name>
<keyword evidence="8" id="KW-0812">Transmembrane</keyword>
<dbReference type="PANTHER" id="PTHR15207">
    <property type="entry name" value="NONSYNDROMIC HEARING IMPAIRMENT PROTEIN"/>
    <property type="match status" value="1"/>
</dbReference>
<dbReference type="AlphaFoldDB" id="A0A315WFS7"/>
<evidence type="ECO:0000256" key="9">
    <source>
        <dbReference type="ARBA" id="ARBA00023136"/>
    </source>
</evidence>
<keyword evidence="7" id="KW-1210">Necrosis</keyword>
<evidence type="ECO:0000256" key="6">
    <source>
        <dbReference type="ARBA" id="ARBA00022490"/>
    </source>
</evidence>
<keyword evidence="5" id="KW-1003">Cell membrane</keyword>
<organism evidence="14 15">
    <name type="scientific">Gambusia affinis</name>
    <name type="common">Western mosquitofish</name>
    <name type="synonym">Heterandria affinis</name>
    <dbReference type="NCBI Taxonomy" id="33528"/>
    <lineage>
        <taxon>Eukaryota</taxon>
        <taxon>Metazoa</taxon>
        <taxon>Chordata</taxon>
        <taxon>Craniata</taxon>
        <taxon>Vertebrata</taxon>
        <taxon>Euteleostomi</taxon>
        <taxon>Actinopterygii</taxon>
        <taxon>Neopterygii</taxon>
        <taxon>Teleostei</taxon>
        <taxon>Neoteleostei</taxon>
        <taxon>Acanthomorphata</taxon>
        <taxon>Ovalentaria</taxon>
        <taxon>Atherinomorphae</taxon>
        <taxon>Cyprinodontiformes</taxon>
        <taxon>Poeciliidae</taxon>
        <taxon>Poeciliinae</taxon>
        <taxon>Gambusia</taxon>
    </lineage>
</organism>
<evidence type="ECO:0000256" key="7">
    <source>
        <dbReference type="ARBA" id="ARBA00022590"/>
    </source>
</evidence>
<dbReference type="GO" id="GO:0005737">
    <property type="term" value="C:cytoplasm"/>
    <property type="evidence" value="ECO:0007669"/>
    <property type="project" value="UniProtKB-SubCell"/>
</dbReference>
<keyword evidence="11" id="KW-0449">Lipoprotein</keyword>
<evidence type="ECO:0000256" key="11">
    <source>
        <dbReference type="ARBA" id="ARBA00023288"/>
    </source>
</evidence>
<evidence type="ECO:0000313" key="14">
    <source>
        <dbReference type="EMBL" id="PWA33483.1"/>
    </source>
</evidence>
<dbReference type="EMBL" id="NHOQ01000034">
    <property type="protein sequence ID" value="PWA33483.1"/>
    <property type="molecule type" value="Genomic_DNA"/>
</dbReference>
<feature type="domain" description="Gasdermin pore forming" evidence="12">
    <location>
        <begin position="1"/>
        <end position="236"/>
    </location>
</feature>
<dbReference type="GO" id="GO:0012501">
    <property type="term" value="P:programmed cell death"/>
    <property type="evidence" value="ECO:0007669"/>
    <property type="project" value="UniProtKB-KW"/>
</dbReference>
<dbReference type="PANTHER" id="PTHR15207:SF3">
    <property type="entry name" value="DEAFNESS, AUTOSOMAL DOMINANT 5-RELATED"/>
    <property type="match status" value="1"/>
</dbReference>
<gene>
    <name evidence="14" type="ORF">CCH79_00007634</name>
</gene>
<accession>A0A315WFS7</accession>
<comment type="subcellular location">
    <subcellularLocation>
        <location evidence="2">Cell membrane</location>
        <topology evidence="2">Multi-pass membrane protein</topology>
    </subcellularLocation>
    <subcellularLocation>
        <location evidence="1">Cytoplasm</location>
    </subcellularLocation>
</comment>
<keyword evidence="15" id="KW-1185">Reference proteome</keyword>
<dbReference type="InterPro" id="IPR041263">
    <property type="entry name" value="Gasdermin_PUB"/>
</dbReference>
<evidence type="ECO:0008006" key="16">
    <source>
        <dbReference type="Google" id="ProtNLM"/>
    </source>
</evidence>
<dbReference type="InterPro" id="IPR040460">
    <property type="entry name" value="Gasdermin_pore"/>
</dbReference>
<reference evidence="14 15" key="1">
    <citation type="journal article" date="2018" name="G3 (Bethesda)">
        <title>A High-Quality Reference Genome for the Invasive Mosquitofish Gambusia affinis Using a Chicago Library.</title>
        <authorList>
            <person name="Hoffberg S.L."/>
            <person name="Troendle N.J."/>
            <person name="Glenn T.C."/>
            <person name="Mahmud O."/>
            <person name="Louha S."/>
            <person name="Chalopin D."/>
            <person name="Bennetzen J.L."/>
            <person name="Mauricio R."/>
        </authorList>
    </citation>
    <scope>NUCLEOTIDE SEQUENCE [LARGE SCALE GENOMIC DNA]</scope>
    <source>
        <strain evidence="14">NE01/NJP1002.9</strain>
        <tissue evidence="14">Muscle</tissue>
    </source>
</reference>
<proteinExistence type="inferred from homology"/>
<keyword evidence="4" id="KW-1134">Transmembrane beta strand</keyword>
<keyword evidence="6" id="KW-0963">Cytoplasm</keyword>
<evidence type="ECO:0000259" key="12">
    <source>
        <dbReference type="Pfam" id="PF04598"/>
    </source>
</evidence>
<dbReference type="Pfam" id="PF04598">
    <property type="entry name" value="Gasdermin"/>
    <property type="match status" value="1"/>
</dbReference>
<dbReference type="Pfam" id="PF17708">
    <property type="entry name" value="Gasdermin_C"/>
    <property type="match status" value="1"/>
</dbReference>
<protein>
    <recommendedName>
        <fullName evidence="16">Gasdermin pore forming domain-containing protein</fullName>
    </recommendedName>
</protein>
<keyword evidence="9" id="KW-0472">Membrane</keyword>
<dbReference type="InterPro" id="IPR042377">
    <property type="entry name" value="GSDME"/>
</dbReference>
<evidence type="ECO:0000256" key="3">
    <source>
        <dbReference type="ARBA" id="ARBA00009279"/>
    </source>
</evidence>
<evidence type="ECO:0000256" key="8">
    <source>
        <dbReference type="ARBA" id="ARBA00022692"/>
    </source>
</evidence>
<sequence>MFAVATKNFVKEVDDGGLLIPVSSLNDNLELLTVVVKRERSWFWQKPKYLPTDFTLNDLLTGDSPITPDVLDIDFIKYSGTYEDDIGGTMDASFVKAKLNIKSEDSSKLQLSFGSLKKQEVEVPKLMGESKGRVLDMSHSLIQQTKEKKKNVLAIVKERIMTTQPCSVVEDVQQRGWLVGSLIPCLPKVSKILLTENGKLSKDSNVTLEIPPHTTMAYGIIELEIKNDGHFELCVMTGGGFEVDGHAKKRLLCFSVPKNNVIQQELENLKDHFQQLSTLPASTRSSLLQHITGLMQKPEAIAALQVMLDRMYLGKKPSLDDDGLKESQQQSIQAIFEVLEQSGAEESTQSPVLTALHLVVSALEELPDDCLPVLSVCSNPATLQTLELLVQCVSGTRETTPSSTALPDDDYERTEHIFASCNASLRRDSDMLRVEIKHEPGNHPLILCIAIKSPAAQTAGPVGGASIHPADWNPLRLDKQSLHGILQLVERLVQIVIDYSQKRESNYTLMAAATIQEHQRSPHNTPTGISQDYREDFGGKASIDHGFVHVS</sequence>
<comment type="caution">
    <text evidence="14">The sequence shown here is derived from an EMBL/GenBank/DDBJ whole genome shotgun (WGS) entry which is preliminary data.</text>
</comment>
<evidence type="ECO:0000256" key="2">
    <source>
        <dbReference type="ARBA" id="ARBA00004651"/>
    </source>
</evidence>
<evidence type="ECO:0000313" key="15">
    <source>
        <dbReference type="Proteomes" id="UP000250572"/>
    </source>
</evidence>
<evidence type="ECO:0000256" key="4">
    <source>
        <dbReference type="ARBA" id="ARBA00022452"/>
    </source>
</evidence>
<evidence type="ECO:0000259" key="13">
    <source>
        <dbReference type="Pfam" id="PF17708"/>
    </source>
</evidence>
<dbReference type="Proteomes" id="UP000250572">
    <property type="component" value="Unassembled WGS sequence"/>
</dbReference>
<evidence type="ECO:0000256" key="10">
    <source>
        <dbReference type="ARBA" id="ARBA00023139"/>
    </source>
</evidence>
<evidence type="ECO:0000256" key="5">
    <source>
        <dbReference type="ARBA" id="ARBA00022475"/>
    </source>
</evidence>
<feature type="domain" description="Gasdermin PUB" evidence="13">
    <location>
        <begin position="261"/>
        <end position="428"/>
    </location>
</feature>